<dbReference type="Proteomes" id="UP001516400">
    <property type="component" value="Unassembled WGS sequence"/>
</dbReference>
<feature type="region of interest" description="Disordered" evidence="1">
    <location>
        <begin position="60"/>
        <end position="110"/>
    </location>
</feature>
<keyword evidence="3" id="KW-1185">Reference proteome</keyword>
<dbReference type="EMBL" id="JABFTP020000103">
    <property type="protein sequence ID" value="KAL3278105.1"/>
    <property type="molecule type" value="Genomic_DNA"/>
</dbReference>
<evidence type="ECO:0000313" key="2">
    <source>
        <dbReference type="EMBL" id="KAL3278105.1"/>
    </source>
</evidence>
<feature type="compositionally biased region" description="Basic residues" evidence="1">
    <location>
        <begin position="77"/>
        <end position="109"/>
    </location>
</feature>
<proteinExistence type="predicted"/>
<gene>
    <name evidence="2" type="ORF">HHI36_013451</name>
</gene>
<accession>A0ABD2NIC4</accession>
<reference evidence="2 3" key="1">
    <citation type="journal article" date="2021" name="BMC Biol.">
        <title>Horizontally acquired antibacterial genes associated with adaptive radiation of ladybird beetles.</title>
        <authorList>
            <person name="Li H.S."/>
            <person name="Tang X.F."/>
            <person name="Huang Y.H."/>
            <person name="Xu Z.Y."/>
            <person name="Chen M.L."/>
            <person name="Du X.Y."/>
            <person name="Qiu B.Y."/>
            <person name="Chen P.T."/>
            <person name="Zhang W."/>
            <person name="Slipinski A."/>
            <person name="Escalona H.E."/>
            <person name="Waterhouse R.M."/>
            <person name="Zwick A."/>
            <person name="Pang H."/>
        </authorList>
    </citation>
    <scope>NUCLEOTIDE SEQUENCE [LARGE SCALE GENOMIC DNA]</scope>
    <source>
        <strain evidence="2">SYSU2018</strain>
    </source>
</reference>
<evidence type="ECO:0000313" key="3">
    <source>
        <dbReference type="Proteomes" id="UP001516400"/>
    </source>
</evidence>
<name>A0ABD2NIC4_9CUCU</name>
<organism evidence="2 3">
    <name type="scientific">Cryptolaemus montrouzieri</name>
    <dbReference type="NCBI Taxonomy" id="559131"/>
    <lineage>
        <taxon>Eukaryota</taxon>
        <taxon>Metazoa</taxon>
        <taxon>Ecdysozoa</taxon>
        <taxon>Arthropoda</taxon>
        <taxon>Hexapoda</taxon>
        <taxon>Insecta</taxon>
        <taxon>Pterygota</taxon>
        <taxon>Neoptera</taxon>
        <taxon>Endopterygota</taxon>
        <taxon>Coleoptera</taxon>
        <taxon>Polyphaga</taxon>
        <taxon>Cucujiformia</taxon>
        <taxon>Coccinelloidea</taxon>
        <taxon>Coccinellidae</taxon>
        <taxon>Scymninae</taxon>
        <taxon>Scymnini</taxon>
        <taxon>Cryptolaemus</taxon>
    </lineage>
</organism>
<sequence length="138" mass="16753">MTYAICYDFDMMSKIPNQDSFLQNFNRMRLESSREQPVLYVTMATWIPKCNVYHHIIDSQRAHRSRQYERGSSAERRYKRSHRRSPTSKKRHRHRYEKSSSRKNHSRRSRTSEQVSILIFLQFSFDGIGRRTVRTFTE</sequence>
<comment type="caution">
    <text evidence="2">The sequence shown here is derived from an EMBL/GenBank/DDBJ whole genome shotgun (WGS) entry which is preliminary data.</text>
</comment>
<protein>
    <submittedName>
        <fullName evidence="2">Uncharacterized protein</fullName>
    </submittedName>
</protein>
<dbReference type="AlphaFoldDB" id="A0ABD2NIC4"/>
<evidence type="ECO:0000256" key="1">
    <source>
        <dbReference type="SAM" id="MobiDB-lite"/>
    </source>
</evidence>
<feature type="compositionally biased region" description="Basic and acidic residues" evidence="1">
    <location>
        <begin position="60"/>
        <end position="76"/>
    </location>
</feature>